<evidence type="ECO:0000313" key="1">
    <source>
        <dbReference type="EMBL" id="KKM60222.1"/>
    </source>
</evidence>
<sequence length="32" mass="3950">MKRDKKQEKEREDQTVKKNNKMYFSFGLIIDT</sequence>
<protein>
    <submittedName>
        <fullName evidence="1">Uncharacterized protein</fullName>
    </submittedName>
</protein>
<gene>
    <name evidence="1" type="ORF">LCGC14_1544010</name>
</gene>
<accession>A0A0F9LSZ1</accession>
<proteinExistence type="predicted"/>
<name>A0A0F9LSZ1_9ZZZZ</name>
<dbReference type="AlphaFoldDB" id="A0A0F9LSZ1"/>
<comment type="caution">
    <text evidence="1">The sequence shown here is derived from an EMBL/GenBank/DDBJ whole genome shotgun (WGS) entry which is preliminary data.</text>
</comment>
<organism evidence="1">
    <name type="scientific">marine sediment metagenome</name>
    <dbReference type="NCBI Taxonomy" id="412755"/>
    <lineage>
        <taxon>unclassified sequences</taxon>
        <taxon>metagenomes</taxon>
        <taxon>ecological metagenomes</taxon>
    </lineage>
</organism>
<dbReference type="EMBL" id="LAZR01011720">
    <property type="protein sequence ID" value="KKM60222.1"/>
    <property type="molecule type" value="Genomic_DNA"/>
</dbReference>
<reference evidence="1" key="1">
    <citation type="journal article" date="2015" name="Nature">
        <title>Complex archaea that bridge the gap between prokaryotes and eukaryotes.</title>
        <authorList>
            <person name="Spang A."/>
            <person name="Saw J.H."/>
            <person name="Jorgensen S.L."/>
            <person name="Zaremba-Niedzwiedzka K."/>
            <person name="Martijn J."/>
            <person name="Lind A.E."/>
            <person name="van Eijk R."/>
            <person name="Schleper C."/>
            <person name="Guy L."/>
            <person name="Ettema T.J."/>
        </authorList>
    </citation>
    <scope>NUCLEOTIDE SEQUENCE</scope>
</reference>